<dbReference type="EMBL" id="JXTC01000116">
    <property type="protein sequence ID" value="PON87558.1"/>
    <property type="molecule type" value="Genomic_DNA"/>
</dbReference>
<gene>
    <name evidence="2" type="ORF">TorRG33x02_167360</name>
</gene>
<dbReference type="AlphaFoldDB" id="A0A2P5EPR1"/>
<evidence type="ECO:0000313" key="2">
    <source>
        <dbReference type="EMBL" id="PON87558.1"/>
    </source>
</evidence>
<dbReference type="Proteomes" id="UP000237000">
    <property type="component" value="Unassembled WGS sequence"/>
</dbReference>
<feature type="compositionally biased region" description="Basic and acidic residues" evidence="1">
    <location>
        <begin position="49"/>
        <end position="60"/>
    </location>
</feature>
<sequence>EDEDEDEEALIDLALALALAWRRRYGRSCVEGRSVVKQQRIGTKQTRATRAEQRSKDIVRQRRTAPLVMS</sequence>
<evidence type="ECO:0000256" key="1">
    <source>
        <dbReference type="SAM" id="MobiDB-lite"/>
    </source>
</evidence>
<keyword evidence="3" id="KW-1185">Reference proteome</keyword>
<accession>A0A2P5EPR1</accession>
<organism evidence="2 3">
    <name type="scientific">Trema orientale</name>
    <name type="common">Charcoal tree</name>
    <name type="synonym">Celtis orientalis</name>
    <dbReference type="NCBI Taxonomy" id="63057"/>
    <lineage>
        <taxon>Eukaryota</taxon>
        <taxon>Viridiplantae</taxon>
        <taxon>Streptophyta</taxon>
        <taxon>Embryophyta</taxon>
        <taxon>Tracheophyta</taxon>
        <taxon>Spermatophyta</taxon>
        <taxon>Magnoliopsida</taxon>
        <taxon>eudicotyledons</taxon>
        <taxon>Gunneridae</taxon>
        <taxon>Pentapetalae</taxon>
        <taxon>rosids</taxon>
        <taxon>fabids</taxon>
        <taxon>Rosales</taxon>
        <taxon>Cannabaceae</taxon>
        <taxon>Trema</taxon>
    </lineage>
</organism>
<feature type="non-terminal residue" evidence="2">
    <location>
        <position position="1"/>
    </location>
</feature>
<dbReference type="InParanoid" id="A0A2P5EPR1"/>
<comment type="caution">
    <text evidence="2">The sequence shown here is derived from an EMBL/GenBank/DDBJ whole genome shotgun (WGS) entry which is preliminary data.</text>
</comment>
<reference evidence="3" key="1">
    <citation type="submission" date="2016-06" db="EMBL/GenBank/DDBJ databases">
        <title>Parallel loss of symbiosis genes in relatives of nitrogen-fixing non-legume Parasponia.</title>
        <authorList>
            <person name="Van Velzen R."/>
            <person name="Holmer R."/>
            <person name="Bu F."/>
            <person name="Rutten L."/>
            <person name="Van Zeijl A."/>
            <person name="Liu W."/>
            <person name="Santuari L."/>
            <person name="Cao Q."/>
            <person name="Sharma T."/>
            <person name="Shen D."/>
            <person name="Roswanjaya Y."/>
            <person name="Wardhani T."/>
            <person name="Kalhor M.S."/>
            <person name="Jansen J."/>
            <person name="Van den Hoogen J."/>
            <person name="Gungor B."/>
            <person name="Hartog M."/>
            <person name="Hontelez J."/>
            <person name="Verver J."/>
            <person name="Yang W.-C."/>
            <person name="Schijlen E."/>
            <person name="Repin R."/>
            <person name="Schilthuizen M."/>
            <person name="Schranz E."/>
            <person name="Heidstra R."/>
            <person name="Miyata K."/>
            <person name="Fedorova E."/>
            <person name="Kohlen W."/>
            <person name="Bisseling T."/>
            <person name="Smit S."/>
            <person name="Geurts R."/>
        </authorList>
    </citation>
    <scope>NUCLEOTIDE SEQUENCE [LARGE SCALE GENOMIC DNA]</scope>
    <source>
        <strain evidence="3">cv. RG33-2</strain>
    </source>
</reference>
<name>A0A2P5EPR1_TREOI</name>
<evidence type="ECO:0000313" key="3">
    <source>
        <dbReference type="Proteomes" id="UP000237000"/>
    </source>
</evidence>
<proteinExistence type="predicted"/>
<feature type="region of interest" description="Disordered" evidence="1">
    <location>
        <begin position="40"/>
        <end position="70"/>
    </location>
</feature>
<protein>
    <submittedName>
        <fullName evidence="2">Uncharacterized protein</fullName>
    </submittedName>
</protein>